<accession>A0ABR8ZMX0</accession>
<proteinExistence type="predicted"/>
<keyword evidence="2" id="KW-1185">Reference proteome</keyword>
<reference evidence="1 2" key="1">
    <citation type="journal article" date="2020" name="FEMS Microbiol. Ecol.">
        <title>Temporal dynamics of bacterial communities during seed development and maturation.</title>
        <authorList>
            <person name="Chesneau G."/>
            <person name="Torres-Cortes G."/>
            <person name="Briand M."/>
            <person name="Darrasse A."/>
            <person name="Preveaux A."/>
            <person name="Marais C."/>
            <person name="Jacques M.A."/>
            <person name="Shade A."/>
            <person name="Barret M."/>
        </authorList>
    </citation>
    <scope>NUCLEOTIDE SEQUENCE [LARGE SCALE GENOMIC DNA]</scope>
    <source>
        <strain evidence="1 2">CFBP13732</strain>
    </source>
</reference>
<evidence type="ECO:0000313" key="1">
    <source>
        <dbReference type="EMBL" id="MBD8105016.1"/>
    </source>
</evidence>
<protein>
    <submittedName>
        <fullName evidence="1">Uncharacterized protein</fullName>
    </submittedName>
</protein>
<evidence type="ECO:0000313" key="2">
    <source>
        <dbReference type="Proteomes" id="UP000661012"/>
    </source>
</evidence>
<organism evidence="1 2">
    <name type="scientific">Erwinia persicina</name>
    <dbReference type="NCBI Taxonomy" id="55211"/>
    <lineage>
        <taxon>Bacteria</taxon>
        <taxon>Pseudomonadati</taxon>
        <taxon>Pseudomonadota</taxon>
        <taxon>Gammaproteobacteria</taxon>
        <taxon>Enterobacterales</taxon>
        <taxon>Erwiniaceae</taxon>
        <taxon>Erwinia</taxon>
    </lineage>
</organism>
<sequence length="81" mass="9158">MMMTNKKNCTNSVQPWSGLPYGSALRAGRMPGPGLFDFIAIGCLFSNRLRNRFTVLKNVVTDYFLRNSLNKRVKVKTGRMA</sequence>
<dbReference type="RefSeq" id="WP_137269373.1">
    <property type="nucleotide sequence ID" value="NZ_CP022725.1"/>
</dbReference>
<gene>
    <name evidence="1" type="ORF">IFT93_01100</name>
</gene>
<dbReference type="Proteomes" id="UP000661012">
    <property type="component" value="Unassembled WGS sequence"/>
</dbReference>
<dbReference type="EMBL" id="JACYNN010000001">
    <property type="protein sequence ID" value="MBD8105016.1"/>
    <property type="molecule type" value="Genomic_DNA"/>
</dbReference>
<comment type="caution">
    <text evidence="1">The sequence shown here is derived from an EMBL/GenBank/DDBJ whole genome shotgun (WGS) entry which is preliminary data.</text>
</comment>
<name>A0ABR8ZMX0_9GAMM</name>